<accession>A0A975C4X1</accession>
<keyword evidence="7" id="KW-1185">Reference proteome</keyword>
<dbReference type="Proteomes" id="UP000663918">
    <property type="component" value="Chromosome"/>
</dbReference>
<evidence type="ECO:0000259" key="5">
    <source>
        <dbReference type="PROSITE" id="PS50931"/>
    </source>
</evidence>
<dbReference type="FunFam" id="3.40.190.10:FF:000017">
    <property type="entry name" value="Glycine cleavage system transcriptional activator"/>
    <property type="match status" value="1"/>
</dbReference>
<dbReference type="PANTHER" id="PTHR30537">
    <property type="entry name" value="HTH-TYPE TRANSCRIPTIONAL REGULATOR"/>
    <property type="match status" value="1"/>
</dbReference>
<evidence type="ECO:0000256" key="2">
    <source>
        <dbReference type="ARBA" id="ARBA00023015"/>
    </source>
</evidence>
<evidence type="ECO:0000256" key="4">
    <source>
        <dbReference type="ARBA" id="ARBA00023163"/>
    </source>
</evidence>
<dbReference type="InterPro" id="IPR005119">
    <property type="entry name" value="LysR_subst-bd"/>
</dbReference>
<name>A0A975C4X1_9CAUL</name>
<dbReference type="AlphaFoldDB" id="A0A975C4X1"/>
<reference evidence="6" key="1">
    <citation type="submission" date="2020-09" db="EMBL/GenBank/DDBJ databases">
        <title>Brevundimonas sp. LVF2 isolated from a puddle in Goettingen, Germany.</title>
        <authorList>
            <person name="Friedrich I."/>
            <person name="Klassen A."/>
            <person name="Hannes N."/>
            <person name="Schneider D."/>
            <person name="Hertel R."/>
            <person name="Daniel R."/>
        </authorList>
    </citation>
    <scope>NUCLEOTIDE SEQUENCE</scope>
    <source>
        <strain evidence="6">LVF2</strain>
    </source>
</reference>
<dbReference type="KEGG" id="bgoe:IFJ75_03405"/>
<dbReference type="PRINTS" id="PR00039">
    <property type="entry name" value="HTHLYSR"/>
</dbReference>
<protein>
    <submittedName>
        <fullName evidence="6">Transcriptional regulator GcvA</fullName>
    </submittedName>
</protein>
<organism evidence="6 7">
    <name type="scientific">Brevundimonas goettingensis</name>
    <dbReference type="NCBI Taxonomy" id="2774190"/>
    <lineage>
        <taxon>Bacteria</taxon>
        <taxon>Pseudomonadati</taxon>
        <taxon>Pseudomonadota</taxon>
        <taxon>Alphaproteobacteria</taxon>
        <taxon>Caulobacterales</taxon>
        <taxon>Caulobacteraceae</taxon>
        <taxon>Brevundimonas</taxon>
    </lineage>
</organism>
<evidence type="ECO:0000313" key="6">
    <source>
        <dbReference type="EMBL" id="QTC91980.1"/>
    </source>
</evidence>
<dbReference type="EMBL" id="CP062222">
    <property type="protein sequence ID" value="QTC91980.1"/>
    <property type="molecule type" value="Genomic_DNA"/>
</dbReference>
<dbReference type="InterPro" id="IPR000847">
    <property type="entry name" value="LysR_HTH_N"/>
</dbReference>
<dbReference type="Pfam" id="PF00126">
    <property type="entry name" value="HTH_1"/>
    <property type="match status" value="1"/>
</dbReference>
<keyword evidence="3" id="KW-0238">DNA-binding</keyword>
<evidence type="ECO:0000256" key="1">
    <source>
        <dbReference type="ARBA" id="ARBA00009437"/>
    </source>
</evidence>
<dbReference type="Pfam" id="PF03466">
    <property type="entry name" value="LysR_substrate"/>
    <property type="match status" value="1"/>
</dbReference>
<dbReference type="InterPro" id="IPR058163">
    <property type="entry name" value="LysR-type_TF_proteobact-type"/>
</dbReference>
<dbReference type="CDD" id="cd08432">
    <property type="entry name" value="PBP2_GcdR_TrpI_HvrB_AmpR_like"/>
    <property type="match status" value="1"/>
</dbReference>
<dbReference type="PROSITE" id="PS50931">
    <property type="entry name" value="HTH_LYSR"/>
    <property type="match status" value="1"/>
</dbReference>
<keyword evidence="4" id="KW-0804">Transcription</keyword>
<dbReference type="InterPro" id="IPR036390">
    <property type="entry name" value="WH_DNA-bd_sf"/>
</dbReference>
<dbReference type="NCBIfam" id="NF008352">
    <property type="entry name" value="PRK11139.1"/>
    <property type="match status" value="1"/>
</dbReference>
<dbReference type="PANTHER" id="PTHR30537:SF79">
    <property type="entry name" value="TRANSCRIPTIONAL REGULATOR-RELATED"/>
    <property type="match status" value="1"/>
</dbReference>
<dbReference type="GO" id="GO:0043565">
    <property type="term" value="F:sequence-specific DNA binding"/>
    <property type="evidence" value="ECO:0007669"/>
    <property type="project" value="TreeGrafter"/>
</dbReference>
<keyword evidence="2" id="KW-0805">Transcription regulation</keyword>
<dbReference type="InterPro" id="IPR036388">
    <property type="entry name" value="WH-like_DNA-bd_sf"/>
</dbReference>
<sequence>MARPLLPLNALRAFESAARNLNFSRAADELAVTPGAVSQQIRLLEDIVGGPLFKREAKGLQLTDLGRGAVPLLREGFERLMDASSLLREPPRRKQVSISVAPSFASKWLMPRMDDFHAAHPEIEVWISADMEPATLGEGGADLAVRYGPGDYPGHVVERLMAETVLPVAAPSLMDGKHPIRTPADLAHHTLLHDMSEDGDPGRPDWAMWLKARRVKHPDPRRGARFNQASMVIEAALAGRGVALAKRTLAQADLNSGRLVAPFADGSQAVDFAYHVVLPRDRPASPSAVAFVDWLKQQAVHHDNSMGQL</sequence>
<dbReference type="GO" id="GO:0003700">
    <property type="term" value="F:DNA-binding transcription factor activity"/>
    <property type="evidence" value="ECO:0007669"/>
    <property type="project" value="InterPro"/>
</dbReference>
<gene>
    <name evidence="6" type="primary">gcvA</name>
    <name evidence="6" type="ORF">IFJ75_03405</name>
</gene>
<evidence type="ECO:0000313" key="7">
    <source>
        <dbReference type="Proteomes" id="UP000663918"/>
    </source>
</evidence>
<evidence type="ECO:0000256" key="3">
    <source>
        <dbReference type="ARBA" id="ARBA00023125"/>
    </source>
</evidence>
<proteinExistence type="inferred from homology"/>
<dbReference type="Gene3D" id="3.40.190.10">
    <property type="entry name" value="Periplasmic binding protein-like II"/>
    <property type="match status" value="2"/>
</dbReference>
<dbReference type="Gene3D" id="1.10.10.10">
    <property type="entry name" value="Winged helix-like DNA-binding domain superfamily/Winged helix DNA-binding domain"/>
    <property type="match status" value="1"/>
</dbReference>
<dbReference type="SUPFAM" id="SSF46785">
    <property type="entry name" value="Winged helix' DNA-binding domain"/>
    <property type="match status" value="1"/>
</dbReference>
<dbReference type="SUPFAM" id="SSF53850">
    <property type="entry name" value="Periplasmic binding protein-like II"/>
    <property type="match status" value="1"/>
</dbReference>
<comment type="similarity">
    <text evidence="1">Belongs to the LysR transcriptional regulatory family.</text>
</comment>
<dbReference type="RefSeq" id="WP_207871272.1">
    <property type="nucleotide sequence ID" value="NZ_CP062222.1"/>
</dbReference>
<feature type="domain" description="HTH lysR-type" evidence="5">
    <location>
        <begin position="6"/>
        <end position="63"/>
    </location>
</feature>
<dbReference type="GO" id="GO:0006351">
    <property type="term" value="P:DNA-templated transcription"/>
    <property type="evidence" value="ECO:0007669"/>
    <property type="project" value="TreeGrafter"/>
</dbReference>